<dbReference type="InterPro" id="IPR000175">
    <property type="entry name" value="Na/ntran_symport"/>
</dbReference>
<organism evidence="20 22">
    <name type="scientific">Rotaria socialis</name>
    <dbReference type="NCBI Taxonomy" id="392032"/>
    <lineage>
        <taxon>Eukaryota</taxon>
        <taxon>Metazoa</taxon>
        <taxon>Spiralia</taxon>
        <taxon>Gnathifera</taxon>
        <taxon>Rotifera</taxon>
        <taxon>Eurotatoria</taxon>
        <taxon>Bdelloidea</taxon>
        <taxon>Philodinida</taxon>
        <taxon>Philodinidae</taxon>
        <taxon>Rotaria</taxon>
    </lineage>
</organism>
<feature type="disulfide bond" evidence="15">
    <location>
        <begin position="1058"/>
        <end position="1075"/>
    </location>
</feature>
<keyword evidence="10 18" id="KW-0472">Membrane</keyword>
<feature type="binding site" evidence="13">
    <location>
        <position position="484"/>
    </location>
    <ligand>
        <name>Na(+)</name>
        <dbReference type="ChEBI" id="CHEBI:29101"/>
        <label>1</label>
    </ligand>
</feature>
<feature type="disulfide bond" evidence="15">
    <location>
        <begin position="775"/>
        <end position="784"/>
    </location>
</feature>
<keyword evidence="4 16" id="KW-0812">Transmembrane</keyword>
<dbReference type="SMART" id="SM00305">
    <property type="entry name" value="HintC"/>
    <property type="match status" value="1"/>
</dbReference>
<evidence type="ECO:0000256" key="8">
    <source>
        <dbReference type="ARBA" id="ARBA00022989"/>
    </source>
</evidence>
<keyword evidence="8 18" id="KW-1133">Transmembrane helix</keyword>
<evidence type="ECO:0000256" key="15">
    <source>
        <dbReference type="PROSITE-ProRule" id="PRU00076"/>
    </source>
</evidence>
<keyword evidence="2 16" id="KW-0813">Transport</keyword>
<feature type="transmembrane region" description="Helical" evidence="18">
    <location>
        <begin position="631"/>
        <end position="654"/>
    </location>
</feature>
<feature type="compositionally biased region" description="Basic and acidic residues" evidence="17">
    <location>
        <begin position="12"/>
        <end position="24"/>
    </location>
</feature>
<feature type="disulfide bond" evidence="14">
    <location>
        <begin position="208"/>
        <end position="217"/>
    </location>
</feature>
<dbReference type="SMART" id="SM00181">
    <property type="entry name" value="EGF"/>
    <property type="match status" value="9"/>
</dbReference>
<keyword evidence="12" id="KW-0325">Glycoprotein</keyword>
<evidence type="ECO:0000256" key="9">
    <source>
        <dbReference type="ARBA" id="ARBA00023053"/>
    </source>
</evidence>
<dbReference type="PRINTS" id="PR00176">
    <property type="entry name" value="NANEUSMPORT"/>
</dbReference>
<protein>
    <recommendedName>
        <fullName evidence="16">Transporter</fullName>
    </recommendedName>
</protein>
<dbReference type="Proteomes" id="UP000663862">
    <property type="component" value="Unassembled WGS sequence"/>
</dbReference>
<feature type="binding site" evidence="13">
    <location>
        <position position="487"/>
    </location>
    <ligand>
        <name>Na(+)</name>
        <dbReference type="ChEBI" id="CHEBI:29101"/>
        <label>1</label>
    </ligand>
</feature>
<gene>
    <name evidence="21" type="ORF">TSG867_LOCUS7701</name>
    <name evidence="20" type="ORF">UJA718_LOCUS1167</name>
</gene>
<dbReference type="GO" id="GO:0015874">
    <property type="term" value="P:norepinephrine transport"/>
    <property type="evidence" value="ECO:0007669"/>
    <property type="project" value="TreeGrafter"/>
</dbReference>
<dbReference type="PROSITE" id="PS01186">
    <property type="entry name" value="EGF_2"/>
    <property type="match status" value="1"/>
</dbReference>
<evidence type="ECO:0000256" key="14">
    <source>
        <dbReference type="PIRSR" id="PIRSR600175-2"/>
    </source>
</evidence>
<keyword evidence="5 13" id="KW-0479">Metal-binding</keyword>
<evidence type="ECO:0000256" key="1">
    <source>
        <dbReference type="ARBA" id="ARBA00004651"/>
    </source>
</evidence>
<dbReference type="EMBL" id="CAJOBP010000068">
    <property type="protein sequence ID" value="CAF4114961.1"/>
    <property type="molecule type" value="Genomic_DNA"/>
</dbReference>
<evidence type="ECO:0000256" key="6">
    <source>
        <dbReference type="ARBA" id="ARBA00022775"/>
    </source>
</evidence>
<dbReference type="PROSITE" id="PS00610">
    <property type="entry name" value="NA_NEUROTRAN_SYMP_1"/>
    <property type="match status" value="1"/>
</dbReference>
<dbReference type="CDD" id="cd00081">
    <property type="entry name" value="Hint"/>
    <property type="match status" value="1"/>
</dbReference>
<feature type="transmembrane region" description="Helical" evidence="18">
    <location>
        <begin position="513"/>
        <end position="538"/>
    </location>
</feature>
<keyword evidence="6" id="KW-0532">Neurotransmitter transport</keyword>
<dbReference type="PROSITE" id="PS50026">
    <property type="entry name" value="EGF_3"/>
    <property type="match status" value="7"/>
</dbReference>
<dbReference type="SUPFAM" id="SSF57196">
    <property type="entry name" value="EGF/Laminin"/>
    <property type="match status" value="7"/>
</dbReference>
<dbReference type="GO" id="GO:0051583">
    <property type="term" value="P:dopamine uptake involved in synaptic transmission"/>
    <property type="evidence" value="ECO:0007669"/>
    <property type="project" value="TreeGrafter"/>
</dbReference>
<feature type="region of interest" description="Disordered" evidence="17">
    <location>
        <begin position="1"/>
        <end position="24"/>
    </location>
</feature>
<keyword evidence="15" id="KW-0245">EGF-like domain</keyword>
<feature type="compositionally biased region" description="Basic residues" evidence="17">
    <location>
        <begin position="1"/>
        <end position="11"/>
    </location>
</feature>
<feature type="transmembrane region" description="Helical" evidence="18">
    <location>
        <begin position="126"/>
        <end position="150"/>
    </location>
</feature>
<evidence type="ECO:0000256" key="16">
    <source>
        <dbReference type="RuleBase" id="RU003732"/>
    </source>
</evidence>
<keyword evidence="9 13" id="KW-0915">Sodium</keyword>
<evidence type="ECO:0000256" key="5">
    <source>
        <dbReference type="ARBA" id="ARBA00022723"/>
    </source>
</evidence>
<keyword evidence="3" id="KW-1003">Cell membrane</keyword>
<dbReference type="EMBL" id="CAJOBQ010000307">
    <property type="protein sequence ID" value="CAF4323169.1"/>
    <property type="molecule type" value="Genomic_DNA"/>
</dbReference>
<dbReference type="PANTHER" id="PTHR11616">
    <property type="entry name" value="SODIUM/CHLORIDE DEPENDENT TRANSPORTER"/>
    <property type="match status" value="1"/>
</dbReference>
<dbReference type="Pfam" id="PF01079">
    <property type="entry name" value="Hint"/>
    <property type="match status" value="1"/>
</dbReference>
<evidence type="ECO:0000313" key="20">
    <source>
        <dbReference type="EMBL" id="CAF4114961.1"/>
    </source>
</evidence>
<dbReference type="GO" id="GO:0006865">
    <property type="term" value="P:amino acid transport"/>
    <property type="evidence" value="ECO:0007669"/>
    <property type="project" value="TreeGrafter"/>
</dbReference>
<proteinExistence type="inferred from homology"/>
<feature type="binding site" evidence="13">
    <location>
        <position position="102"/>
    </location>
    <ligand>
        <name>Na(+)</name>
        <dbReference type="ChEBI" id="CHEBI:29101"/>
        <label>1</label>
    </ligand>
</feature>
<comment type="subcellular location">
    <subcellularLocation>
        <location evidence="1">Cell membrane</location>
        <topology evidence="1">Multi-pass membrane protein</topology>
    </subcellularLocation>
</comment>
<feature type="domain" description="EGF-like" evidence="19">
    <location>
        <begin position="786"/>
        <end position="822"/>
    </location>
</feature>
<dbReference type="Pfam" id="PF00209">
    <property type="entry name" value="SNF"/>
    <property type="match status" value="1"/>
</dbReference>
<feature type="binding site" evidence="13">
    <location>
        <position position="419"/>
    </location>
    <ligand>
        <name>Na(+)</name>
        <dbReference type="ChEBI" id="CHEBI:29101"/>
        <label>1</label>
    </ligand>
</feature>
<evidence type="ECO:0000256" key="2">
    <source>
        <dbReference type="ARBA" id="ARBA00022448"/>
    </source>
</evidence>
<feature type="transmembrane region" description="Helical" evidence="18">
    <location>
        <begin position="307"/>
        <end position="325"/>
    </location>
</feature>
<feature type="transmembrane region" description="Helical" evidence="18">
    <location>
        <begin position="544"/>
        <end position="565"/>
    </location>
</feature>
<comment type="caution">
    <text evidence="15">Lacks conserved residue(s) required for the propagation of feature annotation.</text>
</comment>
<dbReference type="SUPFAM" id="SSF161070">
    <property type="entry name" value="SNF-like"/>
    <property type="match status" value="1"/>
</dbReference>
<feature type="domain" description="EGF-like" evidence="19">
    <location>
        <begin position="748"/>
        <end position="785"/>
    </location>
</feature>
<dbReference type="CDD" id="cd00054">
    <property type="entry name" value="EGF_CA"/>
    <property type="match status" value="4"/>
</dbReference>
<feature type="transmembrane region" description="Helical" evidence="18">
    <location>
        <begin position="476"/>
        <end position="501"/>
    </location>
</feature>
<feature type="disulfide bond" evidence="15">
    <location>
        <begin position="1114"/>
        <end position="1123"/>
    </location>
</feature>
<feature type="disulfide bond" evidence="15">
    <location>
        <begin position="961"/>
        <end position="970"/>
    </location>
</feature>
<comment type="similarity">
    <text evidence="16">Belongs to the sodium:neurotransmitter symporter (SNF) (TC 2.A.22) family.</text>
</comment>
<reference evidence="20" key="1">
    <citation type="submission" date="2021-02" db="EMBL/GenBank/DDBJ databases">
        <authorList>
            <person name="Nowell W R."/>
        </authorList>
    </citation>
    <scope>NUCLEOTIDE SEQUENCE</scope>
</reference>
<feature type="binding site" evidence="13">
    <location>
        <position position="488"/>
    </location>
    <ligand>
        <name>Na(+)</name>
        <dbReference type="ChEBI" id="CHEBI:29101"/>
        <label>1</label>
    </ligand>
</feature>
<dbReference type="Gene3D" id="2.170.16.10">
    <property type="entry name" value="Hedgehog/Intein (Hint) domain"/>
    <property type="match status" value="1"/>
</dbReference>
<accession>A0A819VW99</accession>
<evidence type="ECO:0000256" key="10">
    <source>
        <dbReference type="ARBA" id="ARBA00023136"/>
    </source>
</evidence>
<feature type="transmembrane region" description="Helical" evidence="18">
    <location>
        <begin position="681"/>
        <end position="699"/>
    </location>
</feature>
<dbReference type="InterPro" id="IPR003586">
    <property type="entry name" value="Hint_dom_C"/>
</dbReference>
<sequence length="1324" mass="148256">MVKRILSHHSINRADHETNEVERRHSFENTLLTNNRTNSAPMISNDALLEDKDDHHNSKKKRSITIVNISTTELAINKPDEEQPEAREQWSKQLDFLLSIIGFAVDLANIWRFPYLCYKNGGGAFLIPYVLSVLLGGMPLFYLELLLGQYYRQGAITCWRKICPLLAGIGWAVTVIAFYTDFYYNVVISWGLYYLFASFRKILPWSDCNHRWTTPDCSTVNTRRRFLENCINQLNNTLNTTIDLSRINPNEQNSFETSLLYENCSESLKHSKIVSPAQEYFHLQVYRLDKTRSLSLENLGNINWENLACLAIIYLICYFSMWKGVKTSGKVVWFTALFPYVVLTILMIRGLFLNGSMKGIEYYIRPDLSKLNDASVWVDAASQTFFSLGPGFGVLMAFASYNDFHHNVFRDAMITVAVNSLTSFASGFVIFMFLGYMSEVSGRAIKDVAEQGSTLVFIVYPEAIATMPWAPVWAVFFFLMLLTLGLDSSFGGSEAIITALSDEFPVLRRHREWFVGILFFFYFLIGIPSCTDAGVYFVELLQNYAAFYSIIIAVFFEAIAVSWLYGIQRISEDVQEMLGTKPGKFWIGTWCFAAPAFLGGIIIFGLVRYTNPSYGEPTDPFYYKYPDWSHLLGWMFALSSVIFIPAVAIYQLLIEKGSLATRFRLAITPWKERQRNQNPDIIISTNHALLFIIFIHLISSSINAEICQTDDCRSGNCELLRLSNGLIKKSCHCAKNVCGETCQRLCNTTSPCDTNPCWFGGTCVDVANFDYICLCPSNHSGKNCRTVASCQRNTCYNDGTCVEAAYGARCTCSADFSGEYCQYKKNRLQSKSTDNLPHVEYKQFDAETLAVIANLGSASNGNTQRMNPPSSIVTAAPETHSQFVFCLTNPCDNGGTCFVTNTATTKGICVCRDGYIGDYCERSFRNMTIAAQVPDGYCSSSPCLNDGTCVEVGGFQGYCRCSGEYRGLYCEISIRAVSCNPNPCKNGGTCVLLENNQAQCLCTPVFRGLTCNQFSYVPCGDATCHGTQGVCVANQCICKTGFAGPRCDSTDFCATFPCLNGGTCIRTNEEPYGGCSCPAEFSGPTCSNDPCSPSPCLNGGYCVRKADNQFYCQCRNRNKGIYCEQVECFPSDATVDVLNIGKVPLSSLQIGSQVRIINEEDQVSYSPIIAFLHRELDGQAIYKRVRTRSSTIELSSRHLINQRKDGFVWAETLNKGDEIRVLLSSHENETEWEEVVEIADVHKQGLMAPLTEQGTIVVNNVHASCYALVKSHKVAHFALAPYRLYHRLFGQLSDTDLMTKPILSYASTLLHFFKNLPIAKDLIF</sequence>
<evidence type="ECO:0000256" key="11">
    <source>
        <dbReference type="ARBA" id="ARBA00023157"/>
    </source>
</evidence>
<dbReference type="PROSITE" id="PS00022">
    <property type="entry name" value="EGF_1"/>
    <property type="match status" value="6"/>
</dbReference>
<evidence type="ECO:0000256" key="4">
    <source>
        <dbReference type="ARBA" id="ARBA00022692"/>
    </source>
</evidence>
<evidence type="ECO:0000256" key="17">
    <source>
        <dbReference type="SAM" id="MobiDB-lite"/>
    </source>
</evidence>
<evidence type="ECO:0000256" key="13">
    <source>
        <dbReference type="PIRSR" id="PIRSR600175-1"/>
    </source>
</evidence>
<dbReference type="GO" id="GO:0005330">
    <property type="term" value="F:dopamine:sodium symporter activity"/>
    <property type="evidence" value="ECO:0007669"/>
    <property type="project" value="TreeGrafter"/>
</dbReference>
<feature type="binding site" evidence="13">
    <location>
        <position position="104"/>
    </location>
    <ligand>
        <name>Na(+)</name>
        <dbReference type="ChEBI" id="CHEBI:29101"/>
        <label>1</label>
    </ligand>
</feature>
<dbReference type="Gene3D" id="2.10.25.10">
    <property type="entry name" value="Laminin"/>
    <property type="match status" value="8"/>
</dbReference>
<keyword evidence="7 16" id="KW-0769">Symport</keyword>
<dbReference type="InterPro" id="IPR036844">
    <property type="entry name" value="Hint_dom_sf"/>
</dbReference>
<feature type="domain" description="EGF-like" evidence="19">
    <location>
        <begin position="934"/>
        <end position="971"/>
    </location>
</feature>
<feature type="binding site" evidence="13">
    <location>
        <position position="387"/>
    </location>
    <ligand>
        <name>Na(+)</name>
        <dbReference type="ChEBI" id="CHEBI:29101"/>
        <label>1</label>
    </ligand>
</feature>
<evidence type="ECO:0000256" key="18">
    <source>
        <dbReference type="SAM" id="Phobius"/>
    </source>
</evidence>
<dbReference type="Proteomes" id="UP000663873">
    <property type="component" value="Unassembled WGS sequence"/>
</dbReference>
<dbReference type="SUPFAM" id="SSF51294">
    <property type="entry name" value="Hedgehog/intein (Hint) domain"/>
    <property type="match status" value="1"/>
</dbReference>
<feature type="domain" description="EGF-like" evidence="19">
    <location>
        <begin position="975"/>
        <end position="1012"/>
    </location>
</feature>
<feature type="domain" description="EGF-like" evidence="19">
    <location>
        <begin position="882"/>
        <end position="921"/>
    </location>
</feature>
<feature type="disulfide bond" evidence="15">
    <location>
        <begin position="1077"/>
        <end position="1086"/>
    </location>
</feature>
<evidence type="ECO:0000256" key="3">
    <source>
        <dbReference type="ARBA" id="ARBA00022475"/>
    </source>
</evidence>
<feature type="disulfide bond" evidence="15">
    <location>
        <begin position="1002"/>
        <end position="1011"/>
    </location>
</feature>
<dbReference type="InterPro" id="IPR037272">
    <property type="entry name" value="SNS_sf"/>
</dbReference>
<dbReference type="GO" id="GO:0030424">
    <property type="term" value="C:axon"/>
    <property type="evidence" value="ECO:0007669"/>
    <property type="project" value="TreeGrafter"/>
</dbReference>
<dbReference type="GO" id="GO:0032809">
    <property type="term" value="C:neuronal cell body membrane"/>
    <property type="evidence" value="ECO:0007669"/>
    <property type="project" value="TreeGrafter"/>
</dbReference>
<feature type="transmembrane region" description="Helical" evidence="18">
    <location>
        <begin position="162"/>
        <end position="180"/>
    </location>
</feature>
<keyword evidence="22" id="KW-1185">Reference proteome</keyword>
<dbReference type="PANTHER" id="PTHR11616:SF320">
    <property type="entry name" value="SODIUM-DEPENDENT NORADRENALINE TRANSPORTER"/>
    <property type="match status" value="1"/>
</dbReference>
<comment type="caution">
    <text evidence="20">The sequence shown here is derived from an EMBL/GenBank/DDBJ whole genome shotgun (WGS) entry which is preliminary data.</text>
</comment>
<feature type="transmembrane region" description="Helical" evidence="18">
    <location>
        <begin position="374"/>
        <end position="401"/>
    </location>
</feature>
<dbReference type="InterPro" id="IPR001767">
    <property type="entry name" value="Hedgehog_Hint"/>
</dbReference>
<evidence type="ECO:0000259" key="19">
    <source>
        <dbReference type="PROSITE" id="PS50026"/>
    </source>
</evidence>
<dbReference type="PROSITE" id="PS50267">
    <property type="entry name" value="NA_NEUROTRAN_SYMP_3"/>
    <property type="match status" value="1"/>
</dbReference>
<dbReference type="GO" id="GO:0016540">
    <property type="term" value="P:protein autoprocessing"/>
    <property type="evidence" value="ECO:0007669"/>
    <property type="project" value="InterPro"/>
</dbReference>
<feature type="transmembrane region" description="Helical" evidence="18">
    <location>
        <begin position="331"/>
        <end position="353"/>
    </location>
</feature>
<dbReference type="GO" id="GO:0046872">
    <property type="term" value="F:metal ion binding"/>
    <property type="evidence" value="ECO:0007669"/>
    <property type="project" value="UniProtKB-KW"/>
</dbReference>
<dbReference type="GO" id="GO:0042734">
    <property type="term" value="C:presynaptic membrane"/>
    <property type="evidence" value="ECO:0007669"/>
    <property type="project" value="TreeGrafter"/>
</dbReference>
<feature type="transmembrane region" description="Helical" evidence="18">
    <location>
        <begin position="413"/>
        <end position="436"/>
    </location>
</feature>
<feature type="binding site" evidence="13">
    <location>
        <position position="109"/>
    </location>
    <ligand>
        <name>Na(+)</name>
        <dbReference type="ChEBI" id="CHEBI:29101"/>
        <label>1</label>
    </ligand>
</feature>
<keyword evidence="11 14" id="KW-1015">Disulfide bond</keyword>
<feature type="transmembrane region" description="Helical" evidence="18">
    <location>
        <begin position="96"/>
        <end position="114"/>
    </location>
</feature>
<evidence type="ECO:0000313" key="21">
    <source>
        <dbReference type="EMBL" id="CAF4323169.1"/>
    </source>
</evidence>
<evidence type="ECO:0000256" key="7">
    <source>
        <dbReference type="ARBA" id="ARBA00022847"/>
    </source>
</evidence>
<feature type="domain" description="EGF-like" evidence="19">
    <location>
        <begin position="1088"/>
        <end position="1124"/>
    </location>
</feature>
<dbReference type="Pfam" id="PF00008">
    <property type="entry name" value="EGF"/>
    <property type="match status" value="1"/>
</dbReference>
<name>A0A819VW99_9BILA</name>
<feature type="transmembrane region" description="Helical" evidence="18">
    <location>
        <begin position="585"/>
        <end position="611"/>
    </location>
</feature>
<evidence type="ECO:0000256" key="12">
    <source>
        <dbReference type="ARBA" id="ARBA00023180"/>
    </source>
</evidence>
<feature type="binding site" evidence="13">
    <location>
        <position position="105"/>
    </location>
    <ligand>
        <name>Na(+)</name>
        <dbReference type="ChEBI" id="CHEBI:29101"/>
        <label>1</label>
    </ligand>
</feature>
<feature type="disulfide bond" evidence="15">
    <location>
        <begin position="812"/>
        <end position="821"/>
    </location>
</feature>
<feature type="disulfide bond" evidence="15">
    <location>
        <begin position="911"/>
        <end position="920"/>
    </location>
</feature>
<dbReference type="InterPro" id="IPR000742">
    <property type="entry name" value="EGF"/>
</dbReference>
<evidence type="ECO:0000313" key="22">
    <source>
        <dbReference type="Proteomes" id="UP000663873"/>
    </source>
</evidence>
<dbReference type="InterPro" id="IPR003587">
    <property type="entry name" value="Hint_dom_N"/>
</dbReference>
<dbReference type="SMART" id="SM00306">
    <property type="entry name" value="HintN"/>
    <property type="match status" value="1"/>
</dbReference>
<feature type="domain" description="EGF-like" evidence="19">
    <location>
        <begin position="1049"/>
        <end position="1087"/>
    </location>
</feature>